<feature type="repeat" description="ARM" evidence="1">
    <location>
        <begin position="230"/>
        <end position="272"/>
    </location>
</feature>
<comment type="caution">
    <text evidence="2">The sequence shown here is derived from an EMBL/GenBank/DDBJ whole genome shotgun (WGS) entry which is preliminary data.</text>
</comment>
<accession>A0A7J7K319</accession>
<dbReference type="OrthoDB" id="409644at2759"/>
<reference evidence="2" key="1">
    <citation type="submission" date="2020-06" db="EMBL/GenBank/DDBJ databases">
        <title>Draft genome of Bugula neritina, a colonial animal packing powerful symbionts and potential medicines.</title>
        <authorList>
            <person name="Rayko M."/>
        </authorList>
    </citation>
    <scope>NUCLEOTIDE SEQUENCE [LARGE SCALE GENOMIC DNA]</scope>
    <source>
        <strain evidence="2">Kwan_BN1</strain>
    </source>
</reference>
<dbReference type="EMBL" id="VXIV02001497">
    <property type="protein sequence ID" value="KAF6032593.1"/>
    <property type="molecule type" value="Genomic_DNA"/>
</dbReference>
<proteinExistence type="predicted"/>
<dbReference type="AlphaFoldDB" id="A0A7J7K319"/>
<keyword evidence="3" id="KW-1185">Reference proteome</keyword>
<sequence length="342" mass="37561">MTAQTVISAKYPPHIDVTKTPLAFGDRAVPRLNRELNDENLITRQRAVRSLSDYLHDPEHIATSLREGIALSLKKLLSDADVTIREKSLECLHIIAQHAIGRDVFLDCGIIIPVSELWDDSEDIVRKNAHQTLKMICETPLGAEGVVQSGLVPKLVEKLATELDEIKIFILDELHFCMNIETKDALATKGMDTFTALLQHSDPEIKSRSARNIMDLSIPLAGKNKAVEIETVPQLVKLLEDEDISVKANAAGALMMITITTKGKYTAINGGALEPLVKIISEEGSSEVIVNALKAITCLSEAPEGREWLGQHVPQISKLTTDKNPAVVKHATIAVNLITWRP</sequence>
<dbReference type="PANTHER" id="PTHR15599">
    <property type="entry name" value="RTDR1"/>
    <property type="match status" value="1"/>
</dbReference>
<dbReference type="InterPro" id="IPR016024">
    <property type="entry name" value="ARM-type_fold"/>
</dbReference>
<dbReference type="InterPro" id="IPR000225">
    <property type="entry name" value="Armadillo"/>
</dbReference>
<dbReference type="PANTHER" id="PTHR15599:SF1">
    <property type="entry name" value="RADIAL SPOKE HEAD 14 HOMOLOG"/>
    <property type="match status" value="1"/>
</dbReference>
<dbReference type="InterPro" id="IPR011989">
    <property type="entry name" value="ARM-like"/>
</dbReference>
<protein>
    <submittedName>
        <fullName evidence="2">RTDR1</fullName>
    </submittedName>
</protein>
<gene>
    <name evidence="2" type="ORF">EB796_009194</name>
</gene>
<dbReference type="SUPFAM" id="SSF48371">
    <property type="entry name" value="ARM repeat"/>
    <property type="match status" value="1"/>
</dbReference>
<dbReference type="PROSITE" id="PS50176">
    <property type="entry name" value="ARM_REPEAT"/>
    <property type="match status" value="1"/>
</dbReference>
<organism evidence="2 3">
    <name type="scientific">Bugula neritina</name>
    <name type="common">Brown bryozoan</name>
    <name type="synonym">Sertularia neritina</name>
    <dbReference type="NCBI Taxonomy" id="10212"/>
    <lineage>
        <taxon>Eukaryota</taxon>
        <taxon>Metazoa</taxon>
        <taxon>Spiralia</taxon>
        <taxon>Lophotrochozoa</taxon>
        <taxon>Bryozoa</taxon>
        <taxon>Gymnolaemata</taxon>
        <taxon>Cheilostomatida</taxon>
        <taxon>Flustrina</taxon>
        <taxon>Buguloidea</taxon>
        <taxon>Bugulidae</taxon>
        <taxon>Bugula</taxon>
    </lineage>
</organism>
<dbReference type="Gene3D" id="1.25.10.10">
    <property type="entry name" value="Leucine-rich Repeat Variant"/>
    <property type="match status" value="2"/>
</dbReference>
<evidence type="ECO:0000313" key="3">
    <source>
        <dbReference type="Proteomes" id="UP000593567"/>
    </source>
</evidence>
<dbReference type="InterPro" id="IPR042856">
    <property type="entry name" value="RSP14"/>
</dbReference>
<name>A0A7J7K319_BUGNE</name>
<dbReference type="Proteomes" id="UP000593567">
    <property type="component" value="Unassembled WGS sequence"/>
</dbReference>
<evidence type="ECO:0000313" key="2">
    <source>
        <dbReference type="EMBL" id="KAF6032593.1"/>
    </source>
</evidence>
<evidence type="ECO:0000256" key="1">
    <source>
        <dbReference type="PROSITE-ProRule" id="PRU00259"/>
    </source>
</evidence>